<dbReference type="AlphaFoldDB" id="A0A152A5V0"/>
<dbReference type="InParanoid" id="A0A152A5V0"/>
<dbReference type="STRING" id="361077.A0A152A5V0"/>
<feature type="compositionally biased region" description="Polar residues" evidence="1">
    <location>
        <begin position="170"/>
        <end position="180"/>
    </location>
</feature>
<proteinExistence type="predicted"/>
<feature type="compositionally biased region" description="Polar residues" evidence="1">
    <location>
        <begin position="480"/>
        <end position="493"/>
    </location>
</feature>
<dbReference type="OMA" id="NINPHAS"/>
<feature type="region of interest" description="Disordered" evidence="1">
    <location>
        <begin position="275"/>
        <end position="308"/>
    </location>
</feature>
<dbReference type="EMBL" id="LODT01000006">
    <property type="protein sequence ID" value="KYR01485.1"/>
    <property type="molecule type" value="Genomic_DNA"/>
</dbReference>
<protein>
    <submittedName>
        <fullName evidence="2">Uncharacterized protein</fullName>
    </submittedName>
</protein>
<evidence type="ECO:0000256" key="1">
    <source>
        <dbReference type="SAM" id="MobiDB-lite"/>
    </source>
</evidence>
<reference evidence="2 3" key="1">
    <citation type="submission" date="2015-12" db="EMBL/GenBank/DDBJ databases">
        <title>Dictyostelia acquired genes for synthesis and detection of signals that induce cell-type specialization by lateral gene transfer from prokaryotes.</title>
        <authorList>
            <person name="Gloeckner G."/>
            <person name="Schaap P."/>
        </authorList>
    </citation>
    <scope>NUCLEOTIDE SEQUENCE [LARGE SCALE GENOMIC DNA]</scope>
    <source>
        <strain evidence="2 3">TK</strain>
    </source>
</reference>
<organism evidence="2 3">
    <name type="scientific">Tieghemostelium lacteum</name>
    <name type="common">Slime mold</name>
    <name type="synonym">Dictyostelium lacteum</name>
    <dbReference type="NCBI Taxonomy" id="361077"/>
    <lineage>
        <taxon>Eukaryota</taxon>
        <taxon>Amoebozoa</taxon>
        <taxon>Evosea</taxon>
        <taxon>Eumycetozoa</taxon>
        <taxon>Dictyostelia</taxon>
        <taxon>Dictyosteliales</taxon>
        <taxon>Raperosteliaceae</taxon>
        <taxon>Tieghemostelium</taxon>
    </lineage>
</organism>
<dbReference type="OrthoDB" id="10689200at2759"/>
<gene>
    <name evidence="2" type="ORF">DLAC_01471</name>
</gene>
<keyword evidence="3" id="KW-1185">Reference proteome</keyword>
<feature type="compositionally biased region" description="Polar residues" evidence="1">
    <location>
        <begin position="728"/>
        <end position="737"/>
    </location>
</feature>
<feature type="compositionally biased region" description="Basic and acidic residues" evidence="1">
    <location>
        <begin position="546"/>
        <end position="563"/>
    </location>
</feature>
<dbReference type="Proteomes" id="UP000076078">
    <property type="component" value="Unassembled WGS sequence"/>
</dbReference>
<dbReference type="FunCoup" id="A0A152A5V0">
    <property type="interactions" value="309"/>
</dbReference>
<feature type="region of interest" description="Disordered" evidence="1">
    <location>
        <begin position="386"/>
        <end position="462"/>
    </location>
</feature>
<evidence type="ECO:0000313" key="2">
    <source>
        <dbReference type="EMBL" id="KYR01485.1"/>
    </source>
</evidence>
<comment type="caution">
    <text evidence="2">The sequence shown here is derived from an EMBL/GenBank/DDBJ whole genome shotgun (WGS) entry which is preliminary data.</text>
</comment>
<feature type="region of interest" description="Disordered" evidence="1">
    <location>
        <begin position="726"/>
        <end position="758"/>
    </location>
</feature>
<feature type="region of interest" description="Disordered" evidence="1">
    <location>
        <begin position="605"/>
        <end position="647"/>
    </location>
</feature>
<feature type="region of interest" description="Disordered" evidence="1">
    <location>
        <begin position="1"/>
        <end position="89"/>
    </location>
</feature>
<feature type="compositionally biased region" description="Low complexity" evidence="1">
    <location>
        <begin position="341"/>
        <end position="357"/>
    </location>
</feature>
<feature type="compositionally biased region" description="Low complexity" evidence="1">
    <location>
        <begin position="181"/>
        <end position="202"/>
    </location>
</feature>
<name>A0A152A5V0_TIELA</name>
<sequence length="793" mass="85546">MGDNNKSTFVPEWQHNNNNTNNRYTKDNTHSNRGGESTLKRKTSFAVTPTFVSSNSSKESQTKDNSSGSSVLADTSVPPKLNRSKSSPQIDIVLQETSHKERSFSPSPILPTTFDNNKTFVIPRYNINNNSNINNNQHNNNIIINNNTSNYNTYHHNSKFKPKPQLVSFKSQPNLNSLDKNNTNSICNNSNHQNHNHYSSTNRYNSNLPNNDILIIPFDPLTSSSTMSLTSSTSSLSSSSSSTLSISSSSHNFVNNQDFFVCDSIIEEDHQYNNNNNFQDISSEFPPLSSTQISKPKGRSTPTLSSGVINNNNNNNLYNNISSSITTNSNLSQSISLPIQSPTISSQQQQQQEKSQTMATSPSLSLNIQHLNLSTLQPTLASMISLSPQVPSSPTSSQEDTNTSLELEKVKVLVPVKMASSAGSSGGPSSSSSSKSLRSGGVGSSTPSSASTSSSSSTGLVANSQGSLISSLNQLKKNNQLSVSQQQKSTMKASPTLPKDPKTAFRKTFSEPNLAGIPTKDGGSSAGGAGSSSNSDSPHYTPSRKGLTDPTRKIKVPKPDKLLGNKNKNSFFEVIMKREEAIKKLQNDGCSQEEIDAFLDSHSEYTIPESGKNSSSVSTPPLPQTKPSSILKSSLTPATTTAPTTPVSTVMPLKPIIKNSSNYTPPTNTANTGATAKLSSKLEKEIVLLSSPTSLSPISSPSLNKITSTTSIKTVSSTKMDVLELEPTSKSANISQDLSDDQVHSEETDEDEEHEEQTFLKGLGWVPHDDSPSIDEINEISLIIKKKVTIVNK</sequence>
<accession>A0A152A5V0</accession>
<feature type="region of interest" description="Disordered" evidence="1">
    <location>
        <begin position="480"/>
        <end position="565"/>
    </location>
</feature>
<feature type="compositionally biased region" description="Polar residues" evidence="1">
    <location>
        <begin position="611"/>
        <end position="635"/>
    </location>
</feature>
<feature type="compositionally biased region" description="Low complexity" evidence="1">
    <location>
        <begin position="412"/>
        <end position="459"/>
    </location>
</feature>
<feature type="compositionally biased region" description="Low complexity" evidence="1">
    <location>
        <begin position="636"/>
        <end position="646"/>
    </location>
</feature>
<feature type="compositionally biased region" description="Low complexity" evidence="1">
    <location>
        <begin position="386"/>
        <end position="397"/>
    </location>
</feature>
<feature type="region of interest" description="Disordered" evidence="1">
    <location>
        <begin position="341"/>
        <end position="362"/>
    </location>
</feature>
<evidence type="ECO:0000313" key="3">
    <source>
        <dbReference type="Proteomes" id="UP000076078"/>
    </source>
</evidence>
<feature type="region of interest" description="Disordered" evidence="1">
    <location>
        <begin position="170"/>
        <end position="204"/>
    </location>
</feature>
<feature type="compositionally biased region" description="Polar residues" evidence="1">
    <location>
        <begin position="275"/>
        <end position="294"/>
    </location>
</feature>
<feature type="compositionally biased region" description="Polar residues" evidence="1">
    <location>
        <begin position="45"/>
        <end position="73"/>
    </location>
</feature>